<dbReference type="EMBL" id="DS113376">
    <property type="protein sequence ID" value="EAY08542.1"/>
    <property type="molecule type" value="Genomic_DNA"/>
</dbReference>
<reference evidence="2" key="1">
    <citation type="submission" date="2006-10" db="EMBL/GenBank/DDBJ databases">
        <authorList>
            <person name="Amadeo P."/>
            <person name="Zhao Q."/>
            <person name="Wortman J."/>
            <person name="Fraser-Liggett C."/>
            <person name="Carlton J."/>
        </authorList>
    </citation>
    <scope>NUCLEOTIDE SEQUENCE</scope>
    <source>
        <strain evidence="2">G3</strain>
    </source>
</reference>
<protein>
    <recommendedName>
        <fullName evidence="4">Mannosyltransferase</fullName>
    </recommendedName>
</protein>
<dbReference type="VEuPathDB" id="TrichDB:TVAGG3_0062530"/>
<evidence type="ECO:0008006" key="4">
    <source>
        <dbReference type="Google" id="ProtNLM"/>
    </source>
</evidence>
<evidence type="ECO:0000313" key="3">
    <source>
        <dbReference type="Proteomes" id="UP000001542"/>
    </source>
</evidence>
<feature type="transmembrane region" description="Helical" evidence="1">
    <location>
        <begin position="272"/>
        <end position="290"/>
    </location>
</feature>
<feature type="transmembrane region" description="Helical" evidence="1">
    <location>
        <begin position="138"/>
        <end position="164"/>
    </location>
</feature>
<keyword evidence="3" id="KW-1185">Reference proteome</keyword>
<dbReference type="InParanoid" id="A2EFP7"/>
<feature type="transmembrane region" description="Helical" evidence="1">
    <location>
        <begin position="327"/>
        <end position="346"/>
    </location>
</feature>
<dbReference type="RefSeq" id="XP_001320765.1">
    <property type="nucleotide sequence ID" value="XM_001320730.1"/>
</dbReference>
<reference evidence="2" key="2">
    <citation type="journal article" date="2007" name="Science">
        <title>Draft genome sequence of the sexually transmitted pathogen Trichomonas vaginalis.</title>
        <authorList>
            <person name="Carlton J.M."/>
            <person name="Hirt R.P."/>
            <person name="Silva J.C."/>
            <person name="Delcher A.L."/>
            <person name="Schatz M."/>
            <person name="Zhao Q."/>
            <person name="Wortman J.R."/>
            <person name="Bidwell S.L."/>
            <person name="Alsmark U.C.M."/>
            <person name="Besteiro S."/>
            <person name="Sicheritz-Ponten T."/>
            <person name="Noel C.J."/>
            <person name="Dacks J.B."/>
            <person name="Foster P.G."/>
            <person name="Simillion C."/>
            <person name="Van de Peer Y."/>
            <person name="Miranda-Saavedra D."/>
            <person name="Barton G.J."/>
            <person name="Westrop G.D."/>
            <person name="Mueller S."/>
            <person name="Dessi D."/>
            <person name="Fiori P.L."/>
            <person name="Ren Q."/>
            <person name="Paulsen I."/>
            <person name="Zhang H."/>
            <person name="Bastida-Corcuera F.D."/>
            <person name="Simoes-Barbosa A."/>
            <person name="Brown M.T."/>
            <person name="Hayes R.D."/>
            <person name="Mukherjee M."/>
            <person name="Okumura C.Y."/>
            <person name="Schneider R."/>
            <person name="Smith A.J."/>
            <person name="Vanacova S."/>
            <person name="Villalvazo M."/>
            <person name="Haas B.J."/>
            <person name="Pertea M."/>
            <person name="Feldblyum T.V."/>
            <person name="Utterback T.R."/>
            <person name="Shu C.L."/>
            <person name="Osoegawa K."/>
            <person name="de Jong P.J."/>
            <person name="Hrdy I."/>
            <person name="Horvathova L."/>
            <person name="Zubacova Z."/>
            <person name="Dolezal P."/>
            <person name="Malik S.B."/>
            <person name="Logsdon J.M. Jr."/>
            <person name="Henze K."/>
            <person name="Gupta A."/>
            <person name="Wang C.C."/>
            <person name="Dunne R.L."/>
            <person name="Upcroft J.A."/>
            <person name="Upcroft P."/>
            <person name="White O."/>
            <person name="Salzberg S.L."/>
            <person name="Tang P."/>
            <person name="Chiu C.-H."/>
            <person name="Lee Y.-S."/>
            <person name="Embley T.M."/>
            <person name="Coombs G.H."/>
            <person name="Mottram J.C."/>
            <person name="Tachezy J."/>
            <person name="Fraser-Liggett C.M."/>
            <person name="Johnson P.J."/>
        </authorList>
    </citation>
    <scope>NUCLEOTIDE SEQUENCE [LARGE SCALE GENOMIC DNA]</scope>
    <source>
        <strain evidence="2">G3</strain>
    </source>
</reference>
<dbReference type="AlphaFoldDB" id="A2EFP7"/>
<keyword evidence="1" id="KW-1133">Transmembrane helix</keyword>
<proteinExistence type="predicted"/>
<feature type="transmembrane region" description="Helical" evidence="1">
    <location>
        <begin position="67"/>
        <end position="87"/>
    </location>
</feature>
<keyword evidence="1" id="KW-0472">Membrane</keyword>
<gene>
    <name evidence="2" type="ORF">TVAG_487690</name>
</gene>
<keyword evidence="1" id="KW-0812">Transmembrane</keyword>
<dbReference type="KEGG" id="tva:4766460"/>
<dbReference type="Proteomes" id="UP000001542">
    <property type="component" value="Unassembled WGS sequence"/>
</dbReference>
<organism evidence="2 3">
    <name type="scientific">Trichomonas vaginalis (strain ATCC PRA-98 / G3)</name>
    <dbReference type="NCBI Taxonomy" id="412133"/>
    <lineage>
        <taxon>Eukaryota</taxon>
        <taxon>Metamonada</taxon>
        <taxon>Parabasalia</taxon>
        <taxon>Trichomonadida</taxon>
        <taxon>Trichomonadidae</taxon>
        <taxon>Trichomonas</taxon>
    </lineage>
</organism>
<sequence>MGAAYGDFPFHMNLITSFVYGCNKHRKNLLDILSPFYAHENLAYPFIPNFYSAVLISCYDATIHDSAAIPSIIYIFSIFIILSNITFRLSKSEAACCVAPYLFIFTGGLGFTQYFYREIRKEWNIDFVHYWGKGREEFWFQTIVHILLPQRASLFSIPLAWGAISILMSTLNNQNYSQFIAVALIVGILPQVHPHSIIALMEWGSCFGLIQLIRVKKSKVCKLVGCYFVLGIIAISVGVPQFLPYFKRVESNNFMKLMPIGQEIGQASQLKLWWYALGAFFVLSVVHVPISLDSEKLSYYIPSLFVFLLSNYLVYQPWALDNTKVFNAAYIPLACAGIAYYMVSLFRYKNFGKIISIVLFIFCIASGLISVILCFQYSHKLWPGRGLEEYTVARFIIKNTPYDSIWISDSDHRNPVVCLAGRQVFLGYRGWLASHNLPDQERMAIISHLERNPENTYAIDRLNVSYVIVRKEFDEVTFKPQPNSAKWKQIYKTAYTTIYQRTK</sequence>
<evidence type="ECO:0000313" key="2">
    <source>
        <dbReference type="EMBL" id="EAY08542.1"/>
    </source>
</evidence>
<feature type="transmembrane region" description="Helical" evidence="1">
    <location>
        <begin position="94"/>
        <end position="116"/>
    </location>
</feature>
<accession>A2EFP7</accession>
<name>A2EFP7_TRIV3</name>
<feature type="transmembrane region" description="Helical" evidence="1">
    <location>
        <begin position="358"/>
        <end position="378"/>
    </location>
</feature>
<dbReference type="OrthoDB" id="10263533at2759"/>
<feature type="transmembrane region" description="Helical" evidence="1">
    <location>
        <begin position="297"/>
        <end position="315"/>
    </location>
</feature>
<dbReference type="VEuPathDB" id="TrichDB:TVAG_487690"/>
<feature type="transmembrane region" description="Helical" evidence="1">
    <location>
        <begin position="227"/>
        <end position="246"/>
    </location>
</feature>
<evidence type="ECO:0000256" key="1">
    <source>
        <dbReference type="SAM" id="Phobius"/>
    </source>
</evidence>